<dbReference type="GO" id="GO:0003677">
    <property type="term" value="F:DNA binding"/>
    <property type="evidence" value="ECO:0007669"/>
    <property type="project" value="UniProtKB-KW"/>
</dbReference>
<reference evidence="2" key="1">
    <citation type="journal article" date="2019" name="Int. J. Syst. Evol. Microbiol.">
        <title>The Global Catalogue of Microorganisms (GCM) 10K type strain sequencing project: providing services to taxonomists for standard genome sequencing and annotation.</title>
        <authorList>
            <consortium name="The Broad Institute Genomics Platform"/>
            <consortium name="The Broad Institute Genome Sequencing Center for Infectious Disease"/>
            <person name="Wu L."/>
            <person name="Ma J."/>
        </authorList>
    </citation>
    <scope>NUCLEOTIDE SEQUENCE [LARGE SCALE GENOMIC DNA]</scope>
    <source>
        <strain evidence="2">CCUG 48316</strain>
    </source>
</reference>
<keyword evidence="1" id="KW-0238">DNA-binding</keyword>
<dbReference type="RefSeq" id="WP_378973260.1">
    <property type="nucleotide sequence ID" value="NZ_JBHSWN010000001.1"/>
</dbReference>
<evidence type="ECO:0000313" key="1">
    <source>
        <dbReference type="EMBL" id="MFC6791929.1"/>
    </source>
</evidence>
<proteinExistence type="predicted"/>
<gene>
    <name evidence="1" type="ORF">ACFQE0_21445</name>
</gene>
<dbReference type="Proteomes" id="UP001596292">
    <property type="component" value="Unassembled WGS sequence"/>
</dbReference>
<organism evidence="1 2">
    <name type="scientific">Methylobacterium komagatae</name>
    <dbReference type="NCBI Taxonomy" id="374425"/>
    <lineage>
        <taxon>Bacteria</taxon>
        <taxon>Pseudomonadati</taxon>
        <taxon>Pseudomonadota</taxon>
        <taxon>Alphaproteobacteria</taxon>
        <taxon>Hyphomicrobiales</taxon>
        <taxon>Methylobacteriaceae</taxon>
        <taxon>Methylobacterium</taxon>
    </lineage>
</organism>
<dbReference type="EMBL" id="JBHSWN010000001">
    <property type="protein sequence ID" value="MFC6791929.1"/>
    <property type="molecule type" value="Genomic_DNA"/>
</dbReference>
<evidence type="ECO:0000313" key="2">
    <source>
        <dbReference type="Proteomes" id="UP001596292"/>
    </source>
</evidence>
<keyword evidence="2" id="KW-1185">Reference proteome</keyword>
<sequence>MNISVQAAQGDLSPSTGKLLHRARDVQYALSIGHDTFYKLVAKGKLRTVKIGAATYVPDDSLRAFVASLEQEAA</sequence>
<protein>
    <submittedName>
        <fullName evidence="1">DNA-binding protein</fullName>
    </submittedName>
</protein>
<accession>A0ABW2BQ02</accession>
<name>A0ABW2BQ02_9HYPH</name>
<comment type="caution">
    <text evidence="1">The sequence shown here is derived from an EMBL/GenBank/DDBJ whole genome shotgun (WGS) entry which is preliminary data.</text>
</comment>